<protein>
    <submittedName>
        <fullName evidence="2">Uncharacterized protein</fullName>
    </submittedName>
</protein>
<evidence type="ECO:0000313" key="3">
    <source>
        <dbReference type="Proteomes" id="UP000053989"/>
    </source>
</evidence>
<reference evidence="2 3" key="1">
    <citation type="submission" date="2014-04" db="EMBL/GenBank/DDBJ databases">
        <authorList>
            <consortium name="DOE Joint Genome Institute"/>
            <person name="Kuo A."/>
            <person name="Kohler A."/>
            <person name="Nagy L.G."/>
            <person name="Floudas D."/>
            <person name="Copeland A."/>
            <person name="Barry K.W."/>
            <person name="Cichocki N."/>
            <person name="Veneault-Fourrey C."/>
            <person name="LaButti K."/>
            <person name="Lindquist E.A."/>
            <person name="Lipzen A."/>
            <person name="Lundell T."/>
            <person name="Morin E."/>
            <person name="Murat C."/>
            <person name="Sun H."/>
            <person name="Tunlid A."/>
            <person name="Henrissat B."/>
            <person name="Grigoriev I.V."/>
            <person name="Hibbett D.S."/>
            <person name="Martin F."/>
            <person name="Nordberg H.P."/>
            <person name="Cantor M.N."/>
            <person name="Hua S.X."/>
        </authorList>
    </citation>
    <scope>NUCLEOTIDE SEQUENCE [LARGE SCALE GENOMIC DNA]</scope>
    <source>
        <strain evidence="2 3">Foug A</strain>
    </source>
</reference>
<reference evidence="3" key="2">
    <citation type="submission" date="2015-01" db="EMBL/GenBank/DDBJ databases">
        <title>Evolutionary Origins and Diversification of the Mycorrhizal Mutualists.</title>
        <authorList>
            <consortium name="DOE Joint Genome Institute"/>
            <consortium name="Mycorrhizal Genomics Consortium"/>
            <person name="Kohler A."/>
            <person name="Kuo A."/>
            <person name="Nagy L.G."/>
            <person name="Floudas D."/>
            <person name="Copeland A."/>
            <person name="Barry K.W."/>
            <person name="Cichocki N."/>
            <person name="Veneault-Fourrey C."/>
            <person name="LaButti K."/>
            <person name="Lindquist E.A."/>
            <person name="Lipzen A."/>
            <person name="Lundell T."/>
            <person name="Morin E."/>
            <person name="Murat C."/>
            <person name="Riley R."/>
            <person name="Ohm R."/>
            <person name="Sun H."/>
            <person name="Tunlid A."/>
            <person name="Henrissat B."/>
            <person name="Grigoriev I.V."/>
            <person name="Hibbett D.S."/>
            <person name="Martin F."/>
        </authorList>
    </citation>
    <scope>NUCLEOTIDE SEQUENCE [LARGE SCALE GENOMIC DNA]</scope>
    <source>
        <strain evidence="3">Foug A</strain>
    </source>
</reference>
<keyword evidence="1" id="KW-0812">Transmembrane</keyword>
<evidence type="ECO:0000313" key="2">
    <source>
        <dbReference type="EMBL" id="KIM69452.1"/>
    </source>
</evidence>
<dbReference type="InParanoid" id="A0A0C3AWU4"/>
<gene>
    <name evidence="2" type="ORF">SCLCIDRAFT_102971</name>
</gene>
<feature type="non-terminal residue" evidence="2">
    <location>
        <position position="1"/>
    </location>
</feature>
<keyword evidence="1" id="KW-1133">Transmembrane helix</keyword>
<proteinExistence type="predicted"/>
<evidence type="ECO:0000256" key="1">
    <source>
        <dbReference type="SAM" id="Phobius"/>
    </source>
</evidence>
<keyword evidence="3" id="KW-1185">Reference proteome</keyword>
<dbReference type="AlphaFoldDB" id="A0A0C3AWU4"/>
<feature type="transmembrane region" description="Helical" evidence="1">
    <location>
        <begin position="38"/>
        <end position="58"/>
    </location>
</feature>
<accession>A0A0C3AWU4</accession>
<dbReference type="HOGENOM" id="CLU_2948335_0_0_1"/>
<dbReference type="EMBL" id="KN822006">
    <property type="protein sequence ID" value="KIM69452.1"/>
    <property type="molecule type" value="Genomic_DNA"/>
</dbReference>
<sequence>PTTSDAALAVSVFSMMRMWILKRQLARLLNSGTMNGEGMYTLSCMQFSIVLLVGPLLYRV</sequence>
<organism evidence="2 3">
    <name type="scientific">Scleroderma citrinum Foug A</name>
    <dbReference type="NCBI Taxonomy" id="1036808"/>
    <lineage>
        <taxon>Eukaryota</taxon>
        <taxon>Fungi</taxon>
        <taxon>Dikarya</taxon>
        <taxon>Basidiomycota</taxon>
        <taxon>Agaricomycotina</taxon>
        <taxon>Agaricomycetes</taxon>
        <taxon>Agaricomycetidae</taxon>
        <taxon>Boletales</taxon>
        <taxon>Sclerodermatineae</taxon>
        <taxon>Sclerodermataceae</taxon>
        <taxon>Scleroderma</taxon>
    </lineage>
</organism>
<name>A0A0C3AWU4_9AGAM</name>
<dbReference type="OrthoDB" id="5980560at2759"/>
<keyword evidence="1" id="KW-0472">Membrane</keyword>
<dbReference type="Proteomes" id="UP000053989">
    <property type="component" value="Unassembled WGS sequence"/>
</dbReference>